<evidence type="ECO:0000259" key="3">
    <source>
        <dbReference type="PROSITE" id="PS50010"/>
    </source>
</evidence>
<keyword evidence="1" id="KW-0344">Guanine-nucleotide releasing factor</keyword>
<feature type="compositionally biased region" description="Low complexity" evidence="2">
    <location>
        <begin position="280"/>
        <end position="290"/>
    </location>
</feature>
<organism evidence="4 5">
    <name type="scientific">Clavelina lepadiformis</name>
    <name type="common">Light-bulb sea squirt</name>
    <name type="synonym">Ascidia lepadiformis</name>
    <dbReference type="NCBI Taxonomy" id="159417"/>
    <lineage>
        <taxon>Eukaryota</taxon>
        <taxon>Metazoa</taxon>
        <taxon>Chordata</taxon>
        <taxon>Tunicata</taxon>
        <taxon>Ascidiacea</taxon>
        <taxon>Aplousobranchia</taxon>
        <taxon>Clavelinidae</taxon>
        <taxon>Clavelina</taxon>
    </lineage>
</organism>
<feature type="compositionally biased region" description="Basic and acidic residues" evidence="2">
    <location>
        <begin position="193"/>
        <end position="212"/>
    </location>
</feature>
<feature type="compositionally biased region" description="Polar residues" evidence="2">
    <location>
        <begin position="219"/>
        <end position="228"/>
    </location>
</feature>
<feature type="compositionally biased region" description="Basic and acidic residues" evidence="2">
    <location>
        <begin position="683"/>
        <end position="694"/>
    </location>
</feature>
<feature type="compositionally biased region" description="Basic and acidic residues" evidence="2">
    <location>
        <begin position="64"/>
        <end position="76"/>
    </location>
</feature>
<proteinExistence type="predicted"/>
<feature type="compositionally biased region" description="Polar residues" evidence="2">
    <location>
        <begin position="651"/>
        <end position="661"/>
    </location>
</feature>
<dbReference type="EMBL" id="CAWYQH010000163">
    <property type="protein sequence ID" value="CAK8697050.1"/>
    <property type="molecule type" value="Genomic_DNA"/>
</dbReference>
<feature type="compositionally biased region" description="Polar residues" evidence="2">
    <location>
        <begin position="621"/>
        <end position="644"/>
    </location>
</feature>
<feature type="region of interest" description="Disordered" evidence="2">
    <location>
        <begin position="420"/>
        <end position="441"/>
    </location>
</feature>
<feature type="compositionally biased region" description="Polar residues" evidence="2">
    <location>
        <begin position="103"/>
        <end position="116"/>
    </location>
</feature>
<protein>
    <recommendedName>
        <fullName evidence="3">DH domain-containing protein</fullName>
    </recommendedName>
</protein>
<feature type="compositionally biased region" description="Polar residues" evidence="2">
    <location>
        <begin position="859"/>
        <end position="870"/>
    </location>
</feature>
<dbReference type="PROSITE" id="PS50010">
    <property type="entry name" value="DH_2"/>
    <property type="match status" value="1"/>
</dbReference>
<name>A0ABP0H3E7_CLALP</name>
<feature type="region of interest" description="Disordered" evidence="2">
    <location>
        <begin position="455"/>
        <end position="489"/>
    </location>
</feature>
<feature type="compositionally biased region" description="Low complexity" evidence="2">
    <location>
        <begin position="835"/>
        <end position="852"/>
    </location>
</feature>
<dbReference type="InterPro" id="IPR035899">
    <property type="entry name" value="DBL_dom_sf"/>
</dbReference>
<keyword evidence="5" id="KW-1185">Reference proteome</keyword>
<feature type="domain" description="DH" evidence="3">
    <location>
        <begin position="1273"/>
        <end position="1370"/>
    </location>
</feature>
<feature type="compositionally biased region" description="Polar residues" evidence="2">
    <location>
        <begin position="470"/>
        <end position="481"/>
    </location>
</feature>
<feature type="region of interest" description="Disordered" evidence="2">
    <location>
        <begin position="1"/>
        <end position="77"/>
    </location>
</feature>
<dbReference type="SUPFAM" id="SSF48065">
    <property type="entry name" value="DBL homology domain (DH-domain)"/>
    <property type="match status" value="1"/>
</dbReference>
<evidence type="ECO:0000256" key="1">
    <source>
        <dbReference type="ARBA" id="ARBA00022658"/>
    </source>
</evidence>
<evidence type="ECO:0000313" key="5">
    <source>
        <dbReference type="Proteomes" id="UP001642483"/>
    </source>
</evidence>
<feature type="region of interest" description="Disordered" evidence="2">
    <location>
        <begin position="103"/>
        <end position="156"/>
    </location>
</feature>
<evidence type="ECO:0000313" key="4">
    <source>
        <dbReference type="EMBL" id="CAK8697050.1"/>
    </source>
</evidence>
<feature type="region of interest" description="Disordered" evidence="2">
    <location>
        <begin position="266"/>
        <end position="385"/>
    </location>
</feature>
<evidence type="ECO:0000256" key="2">
    <source>
        <dbReference type="SAM" id="MobiDB-lite"/>
    </source>
</evidence>
<feature type="compositionally biased region" description="Polar residues" evidence="2">
    <location>
        <begin position="20"/>
        <end position="36"/>
    </location>
</feature>
<gene>
    <name evidence="4" type="ORF">CVLEPA_LOCUS30335</name>
</gene>
<feature type="compositionally biased region" description="Polar residues" evidence="2">
    <location>
        <begin position="920"/>
        <end position="944"/>
    </location>
</feature>
<dbReference type="Proteomes" id="UP001642483">
    <property type="component" value="Unassembled WGS sequence"/>
</dbReference>
<accession>A0ABP0H3E7</accession>
<dbReference type="PANTHER" id="PTHR12877:SF15">
    <property type="entry name" value="RHO GUANINE NUCLEOTIDE EXCHANGE FACTOR 17"/>
    <property type="match status" value="1"/>
</dbReference>
<feature type="region of interest" description="Disordered" evidence="2">
    <location>
        <begin position="193"/>
        <end position="229"/>
    </location>
</feature>
<dbReference type="InterPro" id="IPR000219">
    <property type="entry name" value="DH_dom"/>
</dbReference>
<dbReference type="Pfam" id="PF00621">
    <property type="entry name" value="RhoGEF"/>
    <property type="match status" value="1"/>
</dbReference>
<dbReference type="InterPro" id="IPR039919">
    <property type="entry name" value="ARHGEF10/ARHGEF17"/>
</dbReference>
<feature type="region of interest" description="Disordered" evidence="2">
    <location>
        <begin position="889"/>
        <end position="955"/>
    </location>
</feature>
<dbReference type="PANTHER" id="PTHR12877">
    <property type="entry name" value="RHO GUANINE NUCLEOTIDE EXCHANGE FACTOR"/>
    <property type="match status" value="1"/>
</dbReference>
<sequence>MNRDDAPNNSSQGRRRNLIVNKTSISDPQSKATSPARSPRFTRAGFQGTEVTSSKMKFGSGSPDMKRREIRSRFRSESPIIGASGEVIIEGEDEFNQTCNSIENLSRNNPEKTNPGRSKFVEAFSKPLSDSKSDDGMSSSTLIVDRKNSNQNFDSTANKDVKSVDKAQIDRAGDHIAPNYVSSFSKVGGRRIADSNETSEDKTMSRRRERVVGGRTKHMQPQQEQNGQRLEENKIASHYLPAYIQPVVSNVPRVVKNSDADVIFNSHNSYRRQNSRTVHSQMSSSTSGDSGNEAPNQVQRLRVAFNEGKLTPDTSDNEPETHTGRRRRPRPRNRTAGRSSHTPDYLLTNRSKNTESTFNTRTLAGSKPINSAPQGTGRRSKNRKQYFVETDDKYNTLPADFRAIDTQNVSVYDTREKVFTSNSSHQNKFRRGLTQDDSPNLSQLMISGAQTSVALEGSAKEEDATHRNRSNQSQDFKQSSAKPDDQCNVPVRKEANRAAIASGCNATLDKSSHTFTQSKPNQIGQIKSLFNTAEVPKTEFGVTYSSKQQQERRAPVLRLTTPEKPRHETEVVLSQPMLKVKKLSEDFWPRDEATQKLLNRGSNPMHYDSSQITENGLEMLNNMSDVPPSQEQTMHVANGQQGASGSDLGQLRSSKQTNLNGPSCEDSRAKTNNVDSIPYLNSHESESVKNERRKSGQRSQTKTLESRKDAVTSPTSKWSFDDPDEKLKAFDTLANANENNNEADSSVIIKNRRTSNSNVISEVDRKKFPSSVHNATITNTNHVVPTYNGNDYVDETPVQTPTNEYDAQSNTTIESVFSSDQVVSQTGMLGGSNMSSTISTSTRKTSVVSQSTALRRNKSLSSLKDPSNESADIDEGCFVEDEIFNKNSPFEQDFNETSQNDNRTGTATQSSRRRRKFSAAEQTSDSSDTSGETLSSARSLSDLTPSHKKSMTDKVSMTVEYKTGHTSADDTCSGINSASDLSTFSENTSMQDDFGKQVEKIIGDTSKIDEALASFDAKNISKTLKKKSYSDPNANAVMMAGGLMGKKSNEIDLNNLYNSSSEPALSEQLDELGELIPFRNPINSHIKSARTKTTKTQGIGALTESIQEMSKSLLMDTTMSPRTVRKNASMKARKRAENAKVVIVDKVISPPTMFDNPVEQEEEQFKRICEEMANSEKVPVGPVAHARSCSEPAVVDTIDSNMLARKLSGRGRRAGIVEAPPLTMMMNDKNNNSNLKTSKYGGSVDRISSTLPRAAGNHRLDYQAYIRRDKLDMRKHVVTNLLEAEDSYVKSLRILYENYLKPLKRPDNHSICEPRLVDIIFLQIPEILQHHEKFYENVRECFENWDPDLVKMGDIFRQSGPGFFNLYDLFLSKTCYQHTPEKAKEHYGVPSDQSRKITLALLDVRHILL</sequence>
<feature type="compositionally biased region" description="Basic residues" evidence="2">
    <location>
        <begin position="324"/>
        <end position="335"/>
    </location>
</feature>
<reference evidence="4 5" key="1">
    <citation type="submission" date="2024-02" db="EMBL/GenBank/DDBJ databases">
        <authorList>
            <person name="Daric V."/>
            <person name="Darras S."/>
        </authorList>
    </citation>
    <scope>NUCLEOTIDE SEQUENCE [LARGE SCALE GENOMIC DNA]</scope>
</reference>
<feature type="region of interest" description="Disordered" evidence="2">
    <location>
        <begin position="620"/>
        <end position="723"/>
    </location>
</feature>
<feature type="region of interest" description="Disordered" evidence="2">
    <location>
        <begin position="829"/>
        <end position="872"/>
    </location>
</feature>
<dbReference type="Gene3D" id="1.20.900.10">
    <property type="entry name" value="Dbl homology (DH) domain"/>
    <property type="match status" value="1"/>
</dbReference>
<comment type="caution">
    <text evidence="4">The sequence shown here is derived from an EMBL/GenBank/DDBJ whole genome shotgun (WGS) entry which is preliminary data.</text>
</comment>
<feature type="compositionally biased region" description="Polar residues" evidence="2">
    <location>
        <begin position="348"/>
        <end position="374"/>
    </location>
</feature>
<feature type="compositionally biased region" description="Polar residues" evidence="2">
    <location>
        <begin position="889"/>
        <end position="910"/>
    </location>
</feature>